<proteinExistence type="predicted"/>
<name>A0A183B1W2_9TREM</name>
<evidence type="ECO:0000313" key="3">
    <source>
        <dbReference type="WBParaSite" id="ECPE_0001323601-mRNA-1"/>
    </source>
</evidence>
<evidence type="ECO:0000313" key="2">
    <source>
        <dbReference type="Proteomes" id="UP000272942"/>
    </source>
</evidence>
<protein>
    <submittedName>
        <fullName evidence="3">CN hydrolase domain-containing protein</fullName>
    </submittedName>
</protein>
<sequence>MGDYRRVLYPTNSHGLVCGRDVPGKPYLYFFDIAQCLKLAPVVMIVGCPTPQVCVESCPDYYWSWKMSYNQDTPVASRSLMVCLDGKNGNDPEFAGYVSFPLNCCLHDSFRISLHCLLDE</sequence>
<organism evidence="3">
    <name type="scientific">Echinostoma caproni</name>
    <dbReference type="NCBI Taxonomy" id="27848"/>
    <lineage>
        <taxon>Eukaryota</taxon>
        <taxon>Metazoa</taxon>
        <taxon>Spiralia</taxon>
        <taxon>Lophotrochozoa</taxon>
        <taxon>Platyhelminthes</taxon>
        <taxon>Trematoda</taxon>
        <taxon>Digenea</taxon>
        <taxon>Plagiorchiida</taxon>
        <taxon>Echinostomata</taxon>
        <taxon>Echinostomatoidea</taxon>
        <taxon>Echinostomatidae</taxon>
        <taxon>Echinostoma</taxon>
    </lineage>
</organism>
<evidence type="ECO:0000313" key="1">
    <source>
        <dbReference type="EMBL" id="VDP90469.1"/>
    </source>
</evidence>
<dbReference type="AlphaFoldDB" id="A0A183B1W2"/>
<dbReference type="EMBL" id="UZAN01054539">
    <property type="protein sequence ID" value="VDP90469.1"/>
    <property type="molecule type" value="Genomic_DNA"/>
</dbReference>
<accession>A0A183B1W2</accession>
<keyword evidence="2" id="KW-1185">Reference proteome</keyword>
<gene>
    <name evidence="1" type="ORF">ECPE_LOCUS13197</name>
</gene>
<dbReference type="Proteomes" id="UP000272942">
    <property type="component" value="Unassembled WGS sequence"/>
</dbReference>
<reference evidence="1 2" key="2">
    <citation type="submission" date="2018-11" db="EMBL/GenBank/DDBJ databases">
        <authorList>
            <consortium name="Pathogen Informatics"/>
        </authorList>
    </citation>
    <scope>NUCLEOTIDE SEQUENCE [LARGE SCALE GENOMIC DNA]</scope>
    <source>
        <strain evidence="1 2">Egypt</strain>
    </source>
</reference>
<dbReference type="WBParaSite" id="ECPE_0001323601-mRNA-1">
    <property type="protein sequence ID" value="ECPE_0001323601-mRNA-1"/>
    <property type="gene ID" value="ECPE_0001323601"/>
</dbReference>
<reference evidence="3" key="1">
    <citation type="submission" date="2016-06" db="UniProtKB">
        <authorList>
            <consortium name="WormBaseParasite"/>
        </authorList>
    </citation>
    <scope>IDENTIFICATION</scope>
</reference>
<dbReference type="OrthoDB" id="6280189at2759"/>